<comment type="caution">
    <text evidence="9">The sequence shown here is derived from an EMBL/GenBank/DDBJ whole genome shotgun (WGS) entry which is preliminary data.</text>
</comment>
<keyword evidence="3" id="KW-0309">Germination</keyword>
<evidence type="ECO:0000256" key="2">
    <source>
        <dbReference type="ARBA" id="ARBA00018364"/>
    </source>
</evidence>
<evidence type="ECO:0000256" key="7">
    <source>
        <dbReference type="SAM" id="SignalP"/>
    </source>
</evidence>
<feature type="chain" id="PRO_5042515618" description="Spore cortex-lytic enzyme" evidence="7">
    <location>
        <begin position="34"/>
        <end position="160"/>
    </location>
</feature>
<sequence length="160" mass="17270">MMNSRIRKWIVGGVAAGLLMSLVGSSETAPAQAANAGKSYKGFSSNDVTLLARTVHGEARGEPYEGQVAVAAVVLNRLDSTQFPNTISGVIFQPQAFTCVADGQIWMEPNESAYKAARDAIGGWDPAVGCNYYFNPATATSKWIWSRPQVKKIGKHIFCR</sequence>
<evidence type="ECO:0000256" key="1">
    <source>
        <dbReference type="ARBA" id="ARBA00007010"/>
    </source>
</evidence>
<evidence type="ECO:0000259" key="8">
    <source>
        <dbReference type="Pfam" id="PF07486"/>
    </source>
</evidence>
<dbReference type="AlphaFoldDB" id="A0AAJ1TFS6"/>
<proteinExistence type="inferred from homology"/>
<keyword evidence="6" id="KW-0749">Sporulation</keyword>
<dbReference type="GO" id="GO:0016787">
    <property type="term" value="F:hydrolase activity"/>
    <property type="evidence" value="ECO:0007669"/>
    <property type="project" value="UniProtKB-KW"/>
</dbReference>
<gene>
    <name evidence="9" type="ORF">J2Z48_002242</name>
</gene>
<keyword evidence="10" id="KW-1185">Reference proteome</keyword>
<name>A0AAJ1TFS6_9BACL</name>
<comment type="similarity">
    <text evidence="1">Belongs to the SleB family.</text>
</comment>
<evidence type="ECO:0000256" key="3">
    <source>
        <dbReference type="ARBA" id="ARBA00022544"/>
    </source>
</evidence>
<evidence type="ECO:0000256" key="6">
    <source>
        <dbReference type="ARBA" id="ARBA00022969"/>
    </source>
</evidence>
<evidence type="ECO:0000313" key="9">
    <source>
        <dbReference type="EMBL" id="MDQ0418053.1"/>
    </source>
</evidence>
<dbReference type="InterPro" id="IPR011105">
    <property type="entry name" value="Cell_wall_hydrolase_SleB"/>
</dbReference>
<dbReference type="Pfam" id="PF07486">
    <property type="entry name" value="Hydrolase_2"/>
    <property type="match status" value="1"/>
</dbReference>
<keyword evidence="5 9" id="KW-0378">Hydrolase</keyword>
<organism evidence="9 10">
    <name type="scientific">Croceifilum oryzae</name>
    <dbReference type="NCBI Taxonomy" id="1553429"/>
    <lineage>
        <taxon>Bacteria</taxon>
        <taxon>Bacillati</taxon>
        <taxon>Bacillota</taxon>
        <taxon>Bacilli</taxon>
        <taxon>Bacillales</taxon>
        <taxon>Thermoactinomycetaceae</taxon>
        <taxon>Croceifilum</taxon>
    </lineage>
</organism>
<feature type="domain" description="Cell wall hydrolase SleB" evidence="8">
    <location>
        <begin position="61"/>
        <end position="159"/>
    </location>
</feature>
<dbReference type="Gene3D" id="1.10.10.2520">
    <property type="entry name" value="Cell wall hydrolase SleB, domain 1"/>
    <property type="match status" value="1"/>
</dbReference>
<dbReference type="FunFam" id="6.20.240.60:FF:000001">
    <property type="entry name" value="Spore cortex-lytic enzyme"/>
    <property type="match status" value="1"/>
</dbReference>
<dbReference type="GO" id="GO:0030435">
    <property type="term" value="P:sporulation resulting in formation of a cellular spore"/>
    <property type="evidence" value="ECO:0007669"/>
    <property type="project" value="UniProtKB-KW"/>
</dbReference>
<dbReference type="EMBL" id="JAUSUV010000009">
    <property type="protein sequence ID" value="MDQ0418053.1"/>
    <property type="molecule type" value="Genomic_DNA"/>
</dbReference>
<evidence type="ECO:0000313" key="10">
    <source>
        <dbReference type="Proteomes" id="UP001238450"/>
    </source>
</evidence>
<keyword evidence="4 7" id="KW-0732">Signal</keyword>
<accession>A0AAJ1TFS6</accession>
<dbReference type="Proteomes" id="UP001238450">
    <property type="component" value="Unassembled WGS sequence"/>
</dbReference>
<evidence type="ECO:0000256" key="5">
    <source>
        <dbReference type="ARBA" id="ARBA00022801"/>
    </source>
</evidence>
<dbReference type="Gene3D" id="6.20.240.60">
    <property type="match status" value="1"/>
</dbReference>
<protein>
    <recommendedName>
        <fullName evidence="2">Spore cortex-lytic enzyme</fullName>
    </recommendedName>
</protein>
<reference evidence="9 10" key="1">
    <citation type="submission" date="2023-07" db="EMBL/GenBank/DDBJ databases">
        <title>Genomic Encyclopedia of Type Strains, Phase IV (KMG-IV): sequencing the most valuable type-strain genomes for metagenomic binning, comparative biology and taxonomic classification.</title>
        <authorList>
            <person name="Goeker M."/>
        </authorList>
    </citation>
    <scope>NUCLEOTIDE SEQUENCE [LARGE SCALE GENOMIC DNA]</scope>
    <source>
        <strain evidence="9 10">DSM 46876</strain>
    </source>
</reference>
<dbReference type="InterPro" id="IPR042047">
    <property type="entry name" value="SleB_dom1"/>
</dbReference>
<feature type="signal peptide" evidence="7">
    <location>
        <begin position="1"/>
        <end position="33"/>
    </location>
</feature>
<evidence type="ECO:0000256" key="4">
    <source>
        <dbReference type="ARBA" id="ARBA00022729"/>
    </source>
</evidence>
<dbReference type="FunFam" id="1.10.10.2520:FF:000001">
    <property type="entry name" value="Spore cortex-lytic enzyme"/>
    <property type="match status" value="1"/>
</dbReference>